<name>A0ABP4ZC71_9MICO</name>
<proteinExistence type="predicted"/>
<organism evidence="2 3">
    <name type="scientific">Agromyces salentinus</name>
    <dbReference type="NCBI Taxonomy" id="269421"/>
    <lineage>
        <taxon>Bacteria</taxon>
        <taxon>Bacillati</taxon>
        <taxon>Actinomycetota</taxon>
        <taxon>Actinomycetes</taxon>
        <taxon>Micrococcales</taxon>
        <taxon>Microbacteriaceae</taxon>
        <taxon>Agromyces</taxon>
    </lineage>
</organism>
<keyword evidence="3" id="KW-1185">Reference proteome</keyword>
<feature type="transmembrane region" description="Helical" evidence="1">
    <location>
        <begin position="65"/>
        <end position="86"/>
    </location>
</feature>
<keyword evidence="1" id="KW-0812">Transmembrane</keyword>
<protein>
    <submittedName>
        <fullName evidence="2">Uncharacterized protein</fullName>
    </submittedName>
</protein>
<feature type="transmembrane region" description="Helical" evidence="1">
    <location>
        <begin position="25"/>
        <end position="45"/>
    </location>
</feature>
<dbReference type="EMBL" id="BAAANK010000010">
    <property type="protein sequence ID" value="GAA1844407.1"/>
    <property type="molecule type" value="Genomic_DNA"/>
</dbReference>
<reference evidence="3" key="1">
    <citation type="journal article" date="2019" name="Int. J. Syst. Evol. Microbiol.">
        <title>The Global Catalogue of Microorganisms (GCM) 10K type strain sequencing project: providing services to taxonomists for standard genome sequencing and annotation.</title>
        <authorList>
            <consortium name="The Broad Institute Genomics Platform"/>
            <consortium name="The Broad Institute Genome Sequencing Center for Infectious Disease"/>
            <person name="Wu L."/>
            <person name="Ma J."/>
        </authorList>
    </citation>
    <scope>NUCLEOTIDE SEQUENCE [LARGE SCALE GENOMIC DNA]</scope>
    <source>
        <strain evidence="3">JCM 14323</strain>
    </source>
</reference>
<accession>A0ABP4ZC71</accession>
<evidence type="ECO:0000313" key="3">
    <source>
        <dbReference type="Proteomes" id="UP001501746"/>
    </source>
</evidence>
<gene>
    <name evidence="2" type="ORF">GCM10009750_33400</name>
</gene>
<keyword evidence="1" id="KW-0472">Membrane</keyword>
<comment type="caution">
    <text evidence="2">The sequence shown here is derived from an EMBL/GenBank/DDBJ whole genome shotgun (WGS) entry which is preliminary data.</text>
</comment>
<sequence length="206" mass="22209">MRPDDATLAARPQLFRFARATGRTAVFAVLALLALVGLVLVLVNFESIRDSAGDMTGRRSGLRGVVAPALVLISAFFAFVFAWIAISGSHRWERVETGTRLTARHFVVAGGPDVADAMHARFATGDPAQYLPVPNHKKGSIRVSVYRADADRLAFVTIQNGAGAKAPSWPLITLRDRAFVDLKRLAPEDFSRRPSGSGTIDPTLLG</sequence>
<dbReference type="Proteomes" id="UP001501746">
    <property type="component" value="Unassembled WGS sequence"/>
</dbReference>
<evidence type="ECO:0000256" key="1">
    <source>
        <dbReference type="SAM" id="Phobius"/>
    </source>
</evidence>
<dbReference type="RefSeq" id="WP_157428868.1">
    <property type="nucleotide sequence ID" value="NZ_BAAANK010000010.1"/>
</dbReference>
<evidence type="ECO:0000313" key="2">
    <source>
        <dbReference type="EMBL" id="GAA1844407.1"/>
    </source>
</evidence>
<keyword evidence="1" id="KW-1133">Transmembrane helix</keyword>